<dbReference type="EMBL" id="FNFT01000001">
    <property type="protein sequence ID" value="SDJ82285.1"/>
    <property type="molecule type" value="Genomic_DNA"/>
</dbReference>
<dbReference type="AlphaFoldDB" id="A0A1G8WXD0"/>
<accession>A0A1G8WXD0</accession>
<name>A0A1G8WXD0_9EURY</name>
<dbReference type="STRING" id="2200.GCA_001571405_00870"/>
<sequence>MGSEETNAVAQEIIATLDSLFLAEKRAKLQISALEERQYPLATTFEMVQEMEVDNAIEEALTEFGFEYYTVDDDGELWISDEHGLMVFLSFTAPDGRYYNYRVVAFDVIDEDENV</sequence>
<protein>
    <submittedName>
        <fullName evidence="1">Uncharacterized protein</fullName>
    </submittedName>
</protein>
<proteinExistence type="predicted"/>
<organism evidence="1 2">
    <name type="scientific">Methanoculleus thermophilus</name>
    <dbReference type="NCBI Taxonomy" id="2200"/>
    <lineage>
        <taxon>Archaea</taxon>
        <taxon>Methanobacteriati</taxon>
        <taxon>Methanobacteriota</taxon>
        <taxon>Stenosarchaea group</taxon>
        <taxon>Methanomicrobia</taxon>
        <taxon>Methanomicrobiales</taxon>
        <taxon>Methanomicrobiaceae</taxon>
        <taxon>Methanoculleus</taxon>
    </lineage>
</organism>
<dbReference type="RefSeq" id="WP_066955991.1">
    <property type="nucleotide sequence ID" value="NZ_BCNX01000006.1"/>
</dbReference>
<keyword evidence="2" id="KW-1185">Reference proteome</keyword>
<evidence type="ECO:0000313" key="2">
    <source>
        <dbReference type="Proteomes" id="UP000326500"/>
    </source>
</evidence>
<reference evidence="1 2" key="1">
    <citation type="submission" date="2016-10" db="EMBL/GenBank/DDBJ databases">
        <authorList>
            <person name="Varghese N."/>
            <person name="Submissions S."/>
        </authorList>
    </citation>
    <scope>NUCLEOTIDE SEQUENCE [LARGE SCALE GENOMIC DNA]</scope>
    <source>
        <strain evidence="1 2">DSM 2373</strain>
    </source>
</reference>
<gene>
    <name evidence="1" type="ORF">SAMN04488571_101125</name>
</gene>
<dbReference type="OrthoDB" id="105402at2157"/>
<dbReference type="Proteomes" id="UP000326500">
    <property type="component" value="Unassembled WGS sequence"/>
</dbReference>
<evidence type="ECO:0000313" key="1">
    <source>
        <dbReference type="EMBL" id="SDJ82285.1"/>
    </source>
</evidence>